<evidence type="ECO:0000256" key="6">
    <source>
        <dbReference type="SAM" id="Phobius"/>
    </source>
</evidence>
<evidence type="ECO:0000313" key="7">
    <source>
        <dbReference type="EMBL" id="APF40515.1"/>
    </source>
</evidence>
<reference evidence="8 10" key="2">
    <citation type="submission" date="2020-08" db="EMBL/GenBank/DDBJ databases">
        <title>Sequencing the genomes of 1000 actinobacteria strains.</title>
        <authorList>
            <person name="Klenk H.-P."/>
        </authorList>
    </citation>
    <scope>NUCLEOTIDE SEQUENCE [LARGE SCALE GENOMIC DNA]</scope>
    <source>
        <strain evidence="8 10">DSM 105783</strain>
    </source>
</reference>
<keyword evidence="4 6" id="KW-0472">Membrane</keyword>
<keyword evidence="5" id="KW-0479">Metal-binding</keyword>
<dbReference type="STRING" id="556325.BHE16_05195"/>
<evidence type="ECO:0000256" key="3">
    <source>
        <dbReference type="ARBA" id="ARBA00022989"/>
    </source>
</evidence>
<dbReference type="InterPro" id="IPR004254">
    <property type="entry name" value="AdipoR/HlyIII-related"/>
</dbReference>
<dbReference type="Pfam" id="PF03006">
    <property type="entry name" value="HlyIII"/>
    <property type="match status" value="1"/>
</dbReference>
<gene>
    <name evidence="7" type="ORF">BHE16_05195</name>
    <name evidence="8" type="ORF">HD598_000070</name>
</gene>
<feature type="transmembrane region" description="Helical" evidence="6">
    <location>
        <begin position="57"/>
        <end position="76"/>
    </location>
</feature>
<feature type="binding site" evidence="5">
    <location>
        <position position="77"/>
    </location>
    <ligand>
        <name>Zn(2+)</name>
        <dbReference type="ChEBI" id="CHEBI:29105"/>
    </ligand>
</feature>
<evidence type="ECO:0000256" key="4">
    <source>
        <dbReference type="ARBA" id="ARBA00023136"/>
    </source>
</evidence>
<dbReference type="RefSeq" id="WP_071893992.1">
    <property type="nucleotide sequence ID" value="NZ_BAAARH010000009.1"/>
</dbReference>
<keyword evidence="5" id="KW-0862">Zinc</keyword>
<organism evidence="7 9">
    <name type="scientific">Neomicrococcus aestuarii</name>
    <dbReference type="NCBI Taxonomy" id="556325"/>
    <lineage>
        <taxon>Bacteria</taxon>
        <taxon>Bacillati</taxon>
        <taxon>Actinomycetota</taxon>
        <taxon>Actinomycetes</taxon>
        <taxon>Micrococcales</taxon>
        <taxon>Micrococcaceae</taxon>
        <taxon>Neomicrococcus</taxon>
    </lineage>
</organism>
<feature type="binding site" evidence="5">
    <location>
        <position position="209"/>
    </location>
    <ligand>
        <name>Zn(2+)</name>
        <dbReference type="ChEBI" id="CHEBI:29105"/>
    </ligand>
</feature>
<evidence type="ECO:0000256" key="2">
    <source>
        <dbReference type="ARBA" id="ARBA00022692"/>
    </source>
</evidence>
<evidence type="ECO:0000313" key="8">
    <source>
        <dbReference type="EMBL" id="MBB5511383.1"/>
    </source>
</evidence>
<dbReference type="PANTHER" id="PTHR20855:SF3">
    <property type="entry name" value="LD03007P"/>
    <property type="match status" value="1"/>
</dbReference>
<dbReference type="Proteomes" id="UP000183530">
    <property type="component" value="Chromosome"/>
</dbReference>
<evidence type="ECO:0000313" key="10">
    <source>
        <dbReference type="Proteomes" id="UP000580797"/>
    </source>
</evidence>
<name>A0A1L2ZM43_9MICC</name>
<dbReference type="GO" id="GO:0016020">
    <property type="term" value="C:membrane"/>
    <property type="evidence" value="ECO:0007669"/>
    <property type="project" value="UniProtKB-SubCell"/>
</dbReference>
<feature type="transmembrane region" description="Helical" evidence="6">
    <location>
        <begin position="30"/>
        <end position="50"/>
    </location>
</feature>
<comment type="subcellular location">
    <subcellularLocation>
        <location evidence="1">Membrane</location>
        <topology evidence="1">Multi-pass membrane protein</topology>
    </subcellularLocation>
</comment>
<feature type="transmembrane region" description="Helical" evidence="6">
    <location>
        <begin position="173"/>
        <end position="192"/>
    </location>
</feature>
<keyword evidence="3 6" id="KW-1133">Transmembrane helix</keyword>
<keyword evidence="2 6" id="KW-0812">Transmembrane</keyword>
<evidence type="ECO:0000313" key="9">
    <source>
        <dbReference type="Proteomes" id="UP000183530"/>
    </source>
</evidence>
<proteinExistence type="predicted"/>
<accession>A0A1L2ZM43</accession>
<evidence type="ECO:0000256" key="5">
    <source>
        <dbReference type="PIRSR" id="PIRSR604254-1"/>
    </source>
</evidence>
<feature type="transmembrane region" description="Helical" evidence="6">
    <location>
        <begin position="207"/>
        <end position="228"/>
    </location>
</feature>
<dbReference type="EMBL" id="CP018135">
    <property type="protein sequence ID" value="APF40515.1"/>
    <property type="molecule type" value="Genomic_DNA"/>
</dbReference>
<feature type="transmembrane region" description="Helical" evidence="6">
    <location>
        <begin position="96"/>
        <end position="113"/>
    </location>
</feature>
<feature type="binding site" evidence="5">
    <location>
        <position position="205"/>
    </location>
    <ligand>
        <name>Zn(2+)</name>
        <dbReference type="ChEBI" id="CHEBI:29105"/>
    </ligand>
</feature>
<feature type="transmembrane region" description="Helical" evidence="6">
    <location>
        <begin position="120"/>
        <end position="139"/>
    </location>
</feature>
<feature type="transmembrane region" description="Helical" evidence="6">
    <location>
        <begin position="145"/>
        <end position="166"/>
    </location>
</feature>
<evidence type="ECO:0000256" key="1">
    <source>
        <dbReference type="ARBA" id="ARBA00004141"/>
    </source>
</evidence>
<dbReference type="AlphaFoldDB" id="A0A1L2ZM43"/>
<keyword evidence="9" id="KW-1185">Reference proteome</keyword>
<dbReference type="EMBL" id="JACHDR010000001">
    <property type="protein sequence ID" value="MBB5511383.1"/>
    <property type="molecule type" value="Genomic_DNA"/>
</dbReference>
<dbReference type="KEGG" id="nae:BHE16_05195"/>
<dbReference type="GO" id="GO:0046872">
    <property type="term" value="F:metal ion binding"/>
    <property type="evidence" value="ECO:0007669"/>
    <property type="project" value="UniProtKB-KW"/>
</dbReference>
<sequence>MHSTDANGTDGTQSTLERELEELKPKLRGWIHLGMAPLALVAGIILVILAPAGMGKFVTAVYGVTGLLLFSVSAIYHRGTWSPEVKRLLKRLDHTNIMLVIAGSYTPLAWALLEPSKAGWLLGAIWVGAILGVAFRVFWTDAPRWLYVPIYILLGLAALIFIGDFFAANVPAAILLCVGGALYIIGAVIYALKRPNPSPRWFGFHEIFHVFTVGGFVCHFIAIAFAILGNNIHG</sequence>
<dbReference type="OrthoDB" id="9813689at2"/>
<dbReference type="PANTHER" id="PTHR20855">
    <property type="entry name" value="ADIPOR/PROGESTIN RECEPTOR-RELATED"/>
    <property type="match status" value="1"/>
</dbReference>
<protein>
    <submittedName>
        <fullName evidence="7">Hemolysin III</fullName>
    </submittedName>
</protein>
<dbReference type="Proteomes" id="UP000580797">
    <property type="component" value="Unassembled WGS sequence"/>
</dbReference>
<reference evidence="7 9" key="1">
    <citation type="submission" date="2016-11" db="EMBL/GenBank/DDBJ databases">
        <title>Genome sequencing of Zhihengliuella aestuarii B18 antagonistic to Plasmodiophora brassicae.</title>
        <authorList>
            <person name="Luo Y."/>
        </authorList>
    </citation>
    <scope>NUCLEOTIDE SEQUENCE [LARGE SCALE GENOMIC DNA]</scope>
    <source>
        <strain evidence="7 9">B18</strain>
    </source>
</reference>